<reference evidence="3" key="2">
    <citation type="submission" date="2019-10" db="EMBL/GenBank/DDBJ databases">
        <title>Conservation and host-specific expression of non-tandemly repeated heterogenous ribosome RNA gene in arbuscular mycorrhizal fungi.</title>
        <authorList>
            <person name="Maeda T."/>
            <person name="Kobayashi Y."/>
            <person name="Nakagawa T."/>
            <person name="Ezawa T."/>
            <person name="Yamaguchi K."/>
            <person name="Bino T."/>
            <person name="Nishimoto Y."/>
            <person name="Shigenobu S."/>
            <person name="Kawaguchi M."/>
        </authorList>
    </citation>
    <scope>NUCLEOTIDE SEQUENCE</scope>
    <source>
        <strain evidence="3">HR1</strain>
    </source>
</reference>
<feature type="region of interest" description="Disordered" evidence="1">
    <location>
        <begin position="61"/>
        <end position="87"/>
    </location>
</feature>
<keyword evidence="4" id="KW-1185">Reference proteome</keyword>
<feature type="region of interest" description="Disordered" evidence="1">
    <location>
        <begin position="1"/>
        <end position="45"/>
    </location>
</feature>
<dbReference type="AlphaFoldDB" id="A0A2Z6SKK2"/>
<organism evidence="2 4">
    <name type="scientific">Rhizophagus clarus</name>
    <dbReference type="NCBI Taxonomy" id="94130"/>
    <lineage>
        <taxon>Eukaryota</taxon>
        <taxon>Fungi</taxon>
        <taxon>Fungi incertae sedis</taxon>
        <taxon>Mucoromycota</taxon>
        <taxon>Glomeromycotina</taxon>
        <taxon>Glomeromycetes</taxon>
        <taxon>Glomerales</taxon>
        <taxon>Glomeraceae</taxon>
        <taxon>Rhizophagus</taxon>
    </lineage>
</organism>
<protein>
    <submittedName>
        <fullName evidence="2">Uncharacterized protein</fullName>
    </submittedName>
</protein>
<evidence type="ECO:0000313" key="4">
    <source>
        <dbReference type="Proteomes" id="UP000247702"/>
    </source>
</evidence>
<feature type="compositionally biased region" description="Basic and acidic residues" evidence="1">
    <location>
        <begin position="68"/>
        <end position="79"/>
    </location>
</feature>
<dbReference type="OrthoDB" id="2320960at2759"/>
<dbReference type="EMBL" id="BEXD01004120">
    <property type="protein sequence ID" value="GBC07097.1"/>
    <property type="molecule type" value="Genomic_DNA"/>
</dbReference>
<dbReference type="Proteomes" id="UP000615446">
    <property type="component" value="Unassembled WGS sequence"/>
</dbReference>
<sequence length="87" mass="9750">MSDKPLPQIPKDEKEKSLNESYDSSSLKEKHLMNNDTKQVEKSNHPHLAAVKEVLSDAVHHAAQTLKVEPKESHPEAYHQDGQSGPE</sequence>
<gene>
    <name evidence="3" type="ORF">RCL2_001857900</name>
    <name evidence="2" type="ORF">RclHR1_07240008</name>
</gene>
<evidence type="ECO:0000313" key="2">
    <source>
        <dbReference type="EMBL" id="GBC07097.1"/>
    </source>
</evidence>
<name>A0A2Z6SKK2_9GLOM</name>
<dbReference type="EMBL" id="BLAL01000206">
    <property type="protein sequence ID" value="GES91776.1"/>
    <property type="molecule type" value="Genomic_DNA"/>
</dbReference>
<reference evidence="2 4" key="1">
    <citation type="submission" date="2017-11" db="EMBL/GenBank/DDBJ databases">
        <title>The genome of Rhizophagus clarus HR1 reveals common genetic basis of auxotrophy among arbuscular mycorrhizal fungi.</title>
        <authorList>
            <person name="Kobayashi Y."/>
        </authorList>
    </citation>
    <scope>NUCLEOTIDE SEQUENCE [LARGE SCALE GENOMIC DNA]</scope>
    <source>
        <strain evidence="2 4">HR1</strain>
    </source>
</reference>
<feature type="compositionally biased region" description="Basic and acidic residues" evidence="1">
    <location>
        <begin position="26"/>
        <end position="44"/>
    </location>
</feature>
<dbReference type="Proteomes" id="UP000247702">
    <property type="component" value="Unassembled WGS sequence"/>
</dbReference>
<evidence type="ECO:0000256" key="1">
    <source>
        <dbReference type="SAM" id="MobiDB-lite"/>
    </source>
</evidence>
<proteinExistence type="predicted"/>
<accession>A0A2Z6SKK2</accession>
<comment type="caution">
    <text evidence="2">The sequence shown here is derived from an EMBL/GenBank/DDBJ whole genome shotgun (WGS) entry which is preliminary data.</text>
</comment>
<evidence type="ECO:0000313" key="3">
    <source>
        <dbReference type="EMBL" id="GES91776.1"/>
    </source>
</evidence>